<dbReference type="GO" id="GO:0005634">
    <property type="term" value="C:nucleus"/>
    <property type="evidence" value="ECO:0007669"/>
    <property type="project" value="InterPro"/>
</dbReference>
<comment type="similarity">
    <text evidence="1 2">Belongs to the nucleosome assembly protein (NAP) family.</text>
</comment>
<dbReference type="InterPro" id="IPR002164">
    <property type="entry name" value="NAP_family"/>
</dbReference>
<dbReference type="Gene3D" id="3.30.1120.90">
    <property type="entry name" value="Nucleosome assembly protein"/>
    <property type="match status" value="1"/>
</dbReference>
<evidence type="ECO:0000256" key="1">
    <source>
        <dbReference type="ARBA" id="ARBA00009947"/>
    </source>
</evidence>
<name>A0A6G0YDT9_APHCR</name>
<comment type="caution">
    <text evidence="3">The sequence shown here is derived from an EMBL/GenBank/DDBJ whole genome shotgun (WGS) entry which is preliminary data.</text>
</comment>
<dbReference type="SUPFAM" id="SSF143113">
    <property type="entry name" value="NAP-like"/>
    <property type="match status" value="1"/>
</dbReference>
<organism evidence="3 4">
    <name type="scientific">Aphis craccivora</name>
    <name type="common">Cowpea aphid</name>
    <dbReference type="NCBI Taxonomy" id="307492"/>
    <lineage>
        <taxon>Eukaryota</taxon>
        <taxon>Metazoa</taxon>
        <taxon>Ecdysozoa</taxon>
        <taxon>Arthropoda</taxon>
        <taxon>Hexapoda</taxon>
        <taxon>Insecta</taxon>
        <taxon>Pterygota</taxon>
        <taxon>Neoptera</taxon>
        <taxon>Paraneoptera</taxon>
        <taxon>Hemiptera</taxon>
        <taxon>Sternorrhyncha</taxon>
        <taxon>Aphidomorpha</taxon>
        <taxon>Aphidoidea</taxon>
        <taxon>Aphididae</taxon>
        <taxon>Aphidini</taxon>
        <taxon>Aphis</taxon>
        <taxon>Aphis</taxon>
    </lineage>
</organism>
<accession>A0A6G0YDT9</accession>
<proteinExistence type="inferred from homology"/>
<dbReference type="Gene3D" id="1.20.5.1500">
    <property type="match status" value="1"/>
</dbReference>
<dbReference type="EMBL" id="VUJU01004534">
    <property type="protein sequence ID" value="KAF0754059.1"/>
    <property type="molecule type" value="Genomic_DNA"/>
</dbReference>
<dbReference type="InterPro" id="IPR037231">
    <property type="entry name" value="NAP-like_sf"/>
</dbReference>
<sequence>MISENDSVDSSLTHSDSIRYDTEYYNYRKMQLKKINKLTIMSSQVKKRVRALKNLMVSQNEIESKFIDEVYLLRLKYQKEYEPYFNKMTNIVQGKYEPTKGEYSSSSEEEDEEASKYNEIGLELREQVPKGIPDFWFVFMKNAPMIQCIVQPSDYQILKHLSGIRCTRSDEYTGFTIEFYFTPNQWFTNDLLTLKFERQYLDSKRKIIIKYMLSHYNHLKITSGCDINWNTGKNVTQNNFTNQDIDNPCNEIIAESASFFNLFNDNLINSERLCFELIFHPGYFDSIFRQAYFFYIYKHGVTGQYSHNTMLYEQLSDSEDNESD</sequence>
<evidence type="ECO:0000313" key="4">
    <source>
        <dbReference type="Proteomes" id="UP000478052"/>
    </source>
</evidence>
<dbReference type="Proteomes" id="UP000478052">
    <property type="component" value="Unassembled WGS sequence"/>
</dbReference>
<gene>
    <name evidence="3" type="ORF">FWK35_00036484</name>
</gene>
<evidence type="ECO:0000256" key="2">
    <source>
        <dbReference type="RuleBase" id="RU003876"/>
    </source>
</evidence>
<protein>
    <submittedName>
        <fullName evidence="3">Nucleosome assembly protein 1-like 1-A</fullName>
    </submittedName>
</protein>
<dbReference type="AlphaFoldDB" id="A0A6G0YDT9"/>
<reference evidence="3 4" key="1">
    <citation type="submission" date="2019-08" db="EMBL/GenBank/DDBJ databases">
        <title>Whole genome of Aphis craccivora.</title>
        <authorList>
            <person name="Voronova N.V."/>
            <person name="Shulinski R.S."/>
            <person name="Bandarenka Y.V."/>
            <person name="Zhorov D.G."/>
            <person name="Warner D."/>
        </authorList>
    </citation>
    <scope>NUCLEOTIDE SEQUENCE [LARGE SCALE GENOMIC DNA]</scope>
    <source>
        <strain evidence="3">180601</strain>
        <tissue evidence="3">Whole Body</tissue>
    </source>
</reference>
<keyword evidence="4" id="KW-1185">Reference proteome</keyword>
<dbReference type="Pfam" id="PF00956">
    <property type="entry name" value="NAP"/>
    <property type="match status" value="1"/>
</dbReference>
<dbReference type="OrthoDB" id="6609550at2759"/>
<dbReference type="PANTHER" id="PTHR11875">
    <property type="entry name" value="TESTIS-SPECIFIC Y-ENCODED PROTEIN"/>
    <property type="match status" value="1"/>
</dbReference>
<evidence type="ECO:0000313" key="3">
    <source>
        <dbReference type="EMBL" id="KAF0754059.1"/>
    </source>
</evidence>
<dbReference type="GO" id="GO:0006334">
    <property type="term" value="P:nucleosome assembly"/>
    <property type="evidence" value="ECO:0007669"/>
    <property type="project" value="InterPro"/>
</dbReference>